<dbReference type="EMBL" id="CM007899">
    <property type="protein sequence ID" value="OTG11531.1"/>
    <property type="molecule type" value="Genomic_DNA"/>
</dbReference>
<protein>
    <submittedName>
        <fullName evidence="1">Uncharacterized protein</fullName>
    </submittedName>
</protein>
<name>A0A251TNF2_HELAN</name>
<gene>
    <name evidence="1" type="ORF">HannXRQ_Chr10g0299761</name>
</gene>
<dbReference type="AlphaFoldDB" id="A0A251TNF2"/>
<reference evidence="2" key="1">
    <citation type="journal article" date="2017" name="Nature">
        <title>The sunflower genome provides insights into oil metabolism, flowering and Asterid evolution.</title>
        <authorList>
            <person name="Badouin H."/>
            <person name="Gouzy J."/>
            <person name="Grassa C.J."/>
            <person name="Murat F."/>
            <person name="Staton S.E."/>
            <person name="Cottret L."/>
            <person name="Lelandais-Briere C."/>
            <person name="Owens G.L."/>
            <person name="Carrere S."/>
            <person name="Mayjonade B."/>
            <person name="Legrand L."/>
            <person name="Gill N."/>
            <person name="Kane N.C."/>
            <person name="Bowers J.E."/>
            <person name="Hubner S."/>
            <person name="Bellec A."/>
            <person name="Berard A."/>
            <person name="Berges H."/>
            <person name="Blanchet N."/>
            <person name="Boniface M.C."/>
            <person name="Brunel D."/>
            <person name="Catrice O."/>
            <person name="Chaidir N."/>
            <person name="Claudel C."/>
            <person name="Donnadieu C."/>
            <person name="Faraut T."/>
            <person name="Fievet G."/>
            <person name="Helmstetter N."/>
            <person name="King M."/>
            <person name="Knapp S.J."/>
            <person name="Lai Z."/>
            <person name="Le Paslier M.C."/>
            <person name="Lippi Y."/>
            <person name="Lorenzon L."/>
            <person name="Mandel J.R."/>
            <person name="Marage G."/>
            <person name="Marchand G."/>
            <person name="Marquand E."/>
            <person name="Bret-Mestries E."/>
            <person name="Morien E."/>
            <person name="Nambeesan S."/>
            <person name="Nguyen T."/>
            <person name="Pegot-Espagnet P."/>
            <person name="Pouilly N."/>
            <person name="Raftis F."/>
            <person name="Sallet E."/>
            <person name="Schiex T."/>
            <person name="Thomas J."/>
            <person name="Vandecasteele C."/>
            <person name="Vares D."/>
            <person name="Vear F."/>
            <person name="Vautrin S."/>
            <person name="Crespi M."/>
            <person name="Mangin B."/>
            <person name="Burke J.M."/>
            <person name="Salse J."/>
            <person name="Munos S."/>
            <person name="Vincourt P."/>
            <person name="Rieseberg L.H."/>
            <person name="Langlade N.B."/>
        </authorList>
    </citation>
    <scope>NUCLEOTIDE SEQUENCE [LARGE SCALE GENOMIC DNA]</scope>
    <source>
        <strain evidence="2">cv. SF193</strain>
    </source>
</reference>
<evidence type="ECO:0000313" key="2">
    <source>
        <dbReference type="Proteomes" id="UP000215914"/>
    </source>
</evidence>
<evidence type="ECO:0000313" key="1">
    <source>
        <dbReference type="EMBL" id="OTG11531.1"/>
    </source>
</evidence>
<keyword evidence="2" id="KW-1185">Reference proteome</keyword>
<accession>A0A251TNF2</accession>
<sequence length="61" mass="7035">MYGYMGMRLDQTQNSTSFTRHCPHSLSFSTAVNKKRIQGPRIESFSSKSDLRLGKVYTNKF</sequence>
<organism evidence="1 2">
    <name type="scientific">Helianthus annuus</name>
    <name type="common">Common sunflower</name>
    <dbReference type="NCBI Taxonomy" id="4232"/>
    <lineage>
        <taxon>Eukaryota</taxon>
        <taxon>Viridiplantae</taxon>
        <taxon>Streptophyta</taxon>
        <taxon>Embryophyta</taxon>
        <taxon>Tracheophyta</taxon>
        <taxon>Spermatophyta</taxon>
        <taxon>Magnoliopsida</taxon>
        <taxon>eudicotyledons</taxon>
        <taxon>Gunneridae</taxon>
        <taxon>Pentapetalae</taxon>
        <taxon>asterids</taxon>
        <taxon>campanulids</taxon>
        <taxon>Asterales</taxon>
        <taxon>Asteraceae</taxon>
        <taxon>Asteroideae</taxon>
        <taxon>Heliantheae alliance</taxon>
        <taxon>Heliantheae</taxon>
        <taxon>Helianthus</taxon>
    </lineage>
</organism>
<dbReference type="Proteomes" id="UP000215914">
    <property type="component" value="Chromosome 10"/>
</dbReference>
<proteinExistence type="predicted"/>
<dbReference type="InParanoid" id="A0A251TNF2"/>